<dbReference type="Gene3D" id="1.10.510.10">
    <property type="entry name" value="Transferase(Phosphotransferase) domain 1"/>
    <property type="match status" value="1"/>
</dbReference>
<keyword evidence="12" id="KW-0723">Serine/threonine-protein kinase</keyword>
<proteinExistence type="inferred from homology"/>
<evidence type="ECO:0000256" key="6">
    <source>
        <dbReference type="ARBA" id="ARBA00011534"/>
    </source>
</evidence>
<keyword evidence="19" id="KW-0067">ATP-binding</keyword>
<dbReference type="RefSeq" id="XP_034011114.1">
    <property type="nucleotide sequence ID" value="XM_034156928.1"/>
</dbReference>
<dbReference type="InterPro" id="IPR011009">
    <property type="entry name" value="Kinase-like_dom_sf"/>
</dbReference>
<evidence type="ECO:0000256" key="5">
    <source>
        <dbReference type="ARBA" id="ARBA00010630"/>
    </source>
</evidence>
<evidence type="ECO:0000256" key="4">
    <source>
        <dbReference type="ARBA" id="ARBA00004574"/>
    </source>
</evidence>
<dbReference type="GO" id="GO:0016787">
    <property type="term" value="F:hydrolase activity"/>
    <property type="evidence" value="ECO:0007669"/>
    <property type="project" value="UniProtKB-KW"/>
</dbReference>
<comment type="similarity">
    <text evidence="5">Belongs to the protein kinase superfamily. BUD32 family.</text>
</comment>
<comment type="caution">
    <text evidence="30">The sequence shown here is derived from an EMBL/GenBank/DDBJ whole genome shotgun (WGS) entry which is preliminary data.</text>
</comment>
<dbReference type="SUPFAM" id="SSF56112">
    <property type="entry name" value="Protein kinase-like (PK-like)"/>
    <property type="match status" value="1"/>
</dbReference>
<feature type="domain" description="Protein kinase" evidence="29">
    <location>
        <begin position="15"/>
        <end position="254"/>
    </location>
</feature>
<evidence type="ECO:0000256" key="27">
    <source>
        <dbReference type="ARBA" id="ARBA00047899"/>
    </source>
</evidence>
<comment type="subunit">
    <text evidence="6">Component of the EKC/KEOPS complex composed of at least BUD32, CGI121, GON7, KAE1 and PCC1; the whole complex dimerizes.</text>
</comment>
<evidence type="ECO:0000256" key="20">
    <source>
        <dbReference type="ARBA" id="ARBA00022895"/>
    </source>
</evidence>
<keyword evidence="22" id="KW-0010">Activator</keyword>
<evidence type="ECO:0000256" key="12">
    <source>
        <dbReference type="ARBA" id="ARBA00022527"/>
    </source>
</evidence>
<evidence type="ECO:0000256" key="19">
    <source>
        <dbReference type="ARBA" id="ARBA00022840"/>
    </source>
</evidence>
<dbReference type="GO" id="GO:0000781">
    <property type="term" value="C:chromosome, telomeric region"/>
    <property type="evidence" value="ECO:0007669"/>
    <property type="project" value="UniProtKB-SubCell"/>
</dbReference>
<dbReference type="OrthoDB" id="3399at2759"/>
<evidence type="ECO:0000256" key="21">
    <source>
        <dbReference type="ARBA" id="ARBA00023015"/>
    </source>
</evidence>
<dbReference type="GO" id="GO:0000408">
    <property type="term" value="C:EKC/KEOPS complex"/>
    <property type="evidence" value="ECO:0007669"/>
    <property type="project" value="TreeGrafter"/>
</dbReference>
<evidence type="ECO:0000256" key="26">
    <source>
        <dbReference type="ARBA" id="ARBA00033194"/>
    </source>
</evidence>
<keyword evidence="17" id="KW-0418">Kinase</keyword>
<dbReference type="GO" id="GO:0005634">
    <property type="term" value="C:nucleus"/>
    <property type="evidence" value="ECO:0007669"/>
    <property type="project" value="UniProtKB-SubCell"/>
</dbReference>
<evidence type="ECO:0000256" key="18">
    <source>
        <dbReference type="ARBA" id="ARBA00022801"/>
    </source>
</evidence>
<dbReference type="InterPro" id="IPR000719">
    <property type="entry name" value="Prot_kinase_dom"/>
</dbReference>
<reference evidence="30 31" key="1">
    <citation type="submission" date="2019-07" db="EMBL/GenBank/DDBJ databases">
        <title>Genome assembly of two rare yeast pathogens: Diutina rugosa and Trichomonascus ciferrii.</title>
        <authorList>
            <person name="Mixao V."/>
            <person name="Saus E."/>
            <person name="Hansen A."/>
            <person name="Lass-Flor C."/>
            <person name="Gabaldon T."/>
        </authorList>
    </citation>
    <scope>NUCLEOTIDE SEQUENCE [LARGE SCALE GENOMIC DNA]</scope>
    <source>
        <strain evidence="30 31">CBS 613</strain>
    </source>
</reference>
<evidence type="ECO:0000256" key="25">
    <source>
        <dbReference type="ARBA" id="ARBA00030980"/>
    </source>
</evidence>
<keyword evidence="13" id="KW-0597">Phosphoprotein</keyword>
<evidence type="ECO:0000256" key="16">
    <source>
        <dbReference type="ARBA" id="ARBA00022741"/>
    </source>
</evidence>
<name>A0A642UQG6_DIURU</name>
<keyword evidence="11" id="KW-0963">Cytoplasm</keyword>
<comment type="catalytic activity">
    <reaction evidence="28">
        <text>L-seryl-[protein] + ATP = O-phospho-L-seryl-[protein] + ADP + H(+)</text>
        <dbReference type="Rhea" id="RHEA:17989"/>
        <dbReference type="Rhea" id="RHEA-COMP:9863"/>
        <dbReference type="Rhea" id="RHEA-COMP:11604"/>
        <dbReference type="ChEBI" id="CHEBI:15378"/>
        <dbReference type="ChEBI" id="CHEBI:29999"/>
        <dbReference type="ChEBI" id="CHEBI:30616"/>
        <dbReference type="ChEBI" id="CHEBI:83421"/>
        <dbReference type="ChEBI" id="CHEBI:456216"/>
        <dbReference type="EC" id="2.7.11.1"/>
    </reaction>
</comment>
<dbReference type="GeneID" id="54782744"/>
<evidence type="ECO:0000313" key="30">
    <source>
        <dbReference type="EMBL" id="KAA8899836.1"/>
    </source>
</evidence>
<evidence type="ECO:0000256" key="14">
    <source>
        <dbReference type="ARBA" id="ARBA00022679"/>
    </source>
</evidence>
<comment type="catalytic activity">
    <reaction evidence="27">
        <text>L-threonyl-[protein] + ATP = O-phospho-L-threonyl-[protein] + ADP + H(+)</text>
        <dbReference type="Rhea" id="RHEA:46608"/>
        <dbReference type="Rhea" id="RHEA-COMP:11060"/>
        <dbReference type="Rhea" id="RHEA-COMP:11605"/>
        <dbReference type="ChEBI" id="CHEBI:15378"/>
        <dbReference type="ChEBI" id="CHEBI:30013"/>
        <dbReference type="ChEBI" id="CHEBI:30616"/>
        <dbReference type="ChEBI" id="CHEBI:61977"/>
        <dbReference type="ChEBI" id="CHEBI:456216"/>
        <dbReference type="EC" id="2.7.11.1"/>
    </reaction>
</comment>
<dbReference type="GO" id="GO:0070525">
    <property type="term" value="P:tRNA threonylcarbamoyladenosine metabolic process"/>
    <property type="evidence" value="ECO:0007669"/>
    <property type="project" value="TreeGrafter"/>
</dbReference>
<keyword evidence="21" id="KW-0805">Transcription regulation</keyword>
<accession>A0A642UQG6</accession>
<dbReference type="Gene3D" id="3.30.200.20">
    <property type="entry name" value="Phosphorylase Kinase, domain 1"/>
    <property type="match status" value="1"/>
</dbReference>
<evidence type="ECO:0000256" key="13">
    <source>
        <dbReference type="ARBA" id="ARBA00022553"/>
    </source>
</evidence>
<protein>
    <recommendedName>
        <fullName evidence="9">EKC/KEOPS complex subunit BUD32</fullName>
        <ecNumber evidence="7">2.7.11.1</ecNumber>
    </recommendedName>
    <alternativeName>
        <fullName evidence="25 26">Atypical Serine/threonine protein kinase BUD32</fullName>
    </alternativeName>
    <alternativeName>
        <fullName evidence="8">EKC/KEOPS complex subunit bud32</fullName>
    </alternativeName>
</protein>
<dbReference type="PROSITE" id="PS50011">
    <property type="entry name" value="PROTEIN_KINASE_DOM"/>
    <property type="match status" value="1"/>
</dbReference>
<keyword evidence="23" id="KW-0804">Transcription</keyword>
<dbReference type="Pfam" id="PF06293">
    <property type="entry name" value="Kdo"/>
    <property type="match status" value="1"/>
</dbReference>
<keyword evidence="16" id="KW-0547">Nucleotide-binding</keyword>
<comment type="subcellular location">
    <subcellularLocation>
        <location evidence="4">Chromosome</location>
        <location evidence="4">Telomere</location>
    </subcellularLocation>
    <subcellularLocation>
        <location evidence="3">Cytoplasm</location>
    </subcellularLocation>
    <subcellularLocation>
        <location evidence="2">Nucleus</location>
    </subcellularLocation>
</comment>
<organism evidence="30 31">
    <name type="scientific">Diutina rugosa</name>
    <name type="common">Yeast</name>
    <name type="synonym">Candida rugosa</name>
    <dbReference type="NCBI Taxonomy" id="5481"/>
    <lineage>
        <taxon>Eukaryota</taxon>
        <taxon>Fungi</taxon>
        <taxon>Dikarya</taxon>
        <taxon>Ascomycota</taxon>
        <taxon>Saccharomycotina</taxon>
        <taxon>Pichiomycetes</taxon>
        <taxon>Debaryomycetaceae</taxon>
        <taxon>Diutina</taxon>
    </lineage>
</organism>
<dbReference type="FunFam" id="1.10.510.10:FF:000745">
    <property type="entry name" value="Serine/threonine-protein kinase BUD32"/>
    <property type="match status" value="1"/>
</dbReference>
<evidence type="ECO:0000256" key="9">
    <source>
        <dbReference type="ARBA" id="ARBA00019973"/>
    </source>
</evidence>
<evidence type="ECO:0000256" key="1">
    <source>
        <dbReference type="ARBA" id="ARBA00003747"/>
    </source>
</evidence>
<evidence type="ECO:0000256" key="28">
    <source>
        <dbReference type="ARBA" id="ARBA00048679"/>
    </source>
</evidence>
<dbReference type="GO" id="GO:0004674">
    <property type="term" value="F:protein serine/threonine kinase activity"/>
    <property type="evidence" value="ECO:0007669"/>
    <property type="project" value="UniProtKB-KW"/>
</dbReference>
<evidence type="ECO:0000256" key="17">
    <source>
        <dbReference type="ARBA" id="ARBA00022777"/>
    </source>
</evidence>
<evidence type="ECO:0000256" key="15">
    <source>
        <dbReference type="ARBA" id="ARBA00022694"/>
    </source>
</evidence>
<keyword evidence="20" id="KW-0779">Telomere</keyword>
<evidence type="ECO:0000256" key="3">
    <source>
        <dbReference type="ARBA" id="ARBA00004496"/>
    </source>
</evidence>
<evidence type="ECO:0000256" key="23">
    <source>
        <dbReference type="ARBA" id="ARBA00023163"/>
    </source>
</evidence>
<dbReference type="InterPro" id="IPR022495">
    <property type="entry name" value="Bud32"/>
</dbReference>
<evidence type="ECO:0000256" key="8">
    <source>
        <dbReference type="ARBA" id="ARBA00013948"/>
    </source>
</evidence>
<dbReference type="InterPro" id="IPR008266">
    <property type="entry name" value="Tyr_kinase_AS"/>
</dbReference>
<evidence type="ECO:0000313" key="31">
    <source>
        <dbReference type="Proteomes" id="UP000449547"/>
    </source>
</evidence>
<evidence type="ECO:0000259" key="29">
    <source>
        <dbReference type="PROSITE" id="PS50011"/>
    </source>
</evidence>
<keyword evidence="10" id="KW-0158">Chromosome</keyword>
<dbReference type="AlphaFoldDB" id="A0A642UQG6"/>
<dbReference type="OMA" id="HKLYMEY"/>
<evidence type="ECO:0000256" key="2">
    <source>
        <dbReference type="ARBA" id="ARBA00004123"/>
    </source>
</evidence>
<dbReference type="GO" id="GO:0005524">
    <property type="term" value="F:ATP binding"/>
    <property type="evidence" value="ECO:0007669"/>
    <property type="project" value="UniProtKB-KW"/>
</dbReference>
<evidence type="ECO:0000256" key="7">
    <source>
        <dbReference type="ARBA" id="ARBA00012513"/>
    </source>
</evidence>
<keyword evidence="14" id="KW-0808">Transferase</keyword>
<evidence type="ECO:0000256" key="24">
    <source>
        <dbReference type="ARBA" id="ARBA00023242"/>
    </source>
</evidence>
<dbReference type="PANTHER" id="PTHR12209:SF0">
    <property type="entry name" value="EKC_KEOPS COMPLEX SUBUNIT TP53RK"/>
    <property type="match status" value="1"/>
</dbReference>
<evidence type="ECO:0000256" key="22">
    <source>
        <dbReference type="ARBA" id="ARBA00023159"/>
    </source>
</evidence>
<keyword evidence="24" id="KW-0539">Nucleus</keyword>
<sequence length="254" mass="28848">MTDKIIAQAQEWLPNIPLTVVSQGAEAIVFATDTHPYSGDKPLIIKYRPKKSYRHAKIDAQITRLRSTGEARFMYKLNKLGVPAPMLVACDFDHGIIWMEKVGGRLPSGEASSLKNWLWHLERSGSNCVDEDVAQVLNEVGELVGKLHLNDMVHGDLTTSNVMLDNGHPCLIDFGLGDHSSLAEDRAVDLYVLERAVNSTHSVYAEQYNQWFHQGYERIHTEEKYRKGSAKRFKETMRKLEDVRLRGRKRSMIG</sequence>
<dbReference type="EMBL" id="SWFT01000120">
    <property type="protein sequence ID" value="KAA8899836.1"/>
    <property type="molecule type" value="Genomic_DNA"/>
</dbReference>
<dbReference type="GO" id="GO:0005829">
    <property type="term" value="C:cytosol"/>
    <property type="evidence" value="ECO:0007669"/>
    <property type="project" value="TreeGrafter"/>
</dbReference>
<keyword evidence="18" id="KW-0378">Hydrolase</keyword>
<comment type="function">
    <text evidence="1">Component of the EKC/KEOPS complex that is required for the formation of a threonylcarbamoyl group on adenosine at position 37 (t(6)A37) in tRNAs that read codons beginning with adenine. The complex is probably involved in the transfer of the threonylcarbamoyl moiety of threonylcarbamoyl-AMP (TC-AMP) to the N6 group of A37. BUD32 has ATPase activity in the context of the EKC/KEOPS complex and likely plays a supporting role to the catalytic subunit KAE1. The EKC/KEOPS complex also promotes both telomere uncapping and telomere elongation. The complex is required for efficient recruitment of transcriptional coactivators.</text>
</comment>
<dbReference type="GO" id="GO:0008033">
    <property type="term" value="P:tRNA processing"/>
    <property type="evidence" value="ECO:0007669"/>
    <property type="project" value="UniProtKB-KW"/>
</dbReference>
<keyword evidence="31" id="KW-1185">Reference proteome</keyword>
<dbReference type="EC" id="2.7.11.1" evidence="7"/>
<gene>
    <name evidence="30" type="ORF">DIURU_004093</name>
</gene>
<evidence type="ECO:0000256" key="11">
    <source>
        <dbReference type="ARBA" id="ARBA00022490"/>
    </source>
</evidence>
<dbReference type="NCBIfam" id="TIGR03724">
    <property type="entry name" value="arch_bud32"/>
    <property type="match status" value="1"/>
</dbReference>
<evidence type="ECO:0000256" key="10">
    <source>
        <dbReference type="ARBA" id="ARBA00022454"/>
    </source>
</evidence>
<dbReference type="PANTHER" id="PTHR12209">
    <property type="entry name" value="NON-SPECIFIC SERINE/THREONINE PROTEIN KINASE"/>
    <property type="match status" value="1"/>
</dbReference>
<dbReference type="Proteomes" id="UP000449547">
    <property type="component" value="Unassembled WGS sequence"/>
</dbReference>
<dbReference type="VEuPathDB" id="FungiDB:DIURU_004093"/>
<dbReference type="PROSITE" id="PS00109">
    <property type="entry name" value="PROTEIN_KINASE_TYR"/>
    <property type="match status" value="1"/>
</dbReference>
<keyword evidence="15" id="KW-0819">tRNA processing</keyword>